<dbReference type="OrthoDB" id="1119072at2"/>
<dbReference type="RefSeq" id="WP_091540334.1">
    <property type="nucleotide sequence ID" value="NZ_FONY01000005.1"/>
</dbReference>
<dbReference type="EMBL" id="FONY01000005">
    <property type="protein sequence ID" value="SFE67688.1"/>
    <property type="molecule type" value="Genomic_DNA"/>
</dbReference>
<proteinExistence type="predicted"/>
<keyword evidence="4" id="KW-1185">Reference proteome</keyword>
<evidence type="ECO:0000313" key="3">
    <source>
        <dbReference type="EMBL" id="SFE67688.1"/>
    </source>
</evidence>
<evidence type="ECO:0008006" key="5">
    <source>
        <dbReference type="Google" id="ProtNLM"/>
    </source>
</evidence>
<keyword evidence="2" id="KW-0732">Signal</keyword>
<organism evidence="3 4">
    <name type="scientific">Thermoflexibacter ruber</name>
    <dbReference type="NCBI Taxonomy" id="1003"/>
    <lineage>
        <taxon>Bacteria</taxon>
        <taxon>Pseudomonadati</taxon>
        <taxon>Bacteroidota</taxon>
        <taxon>Cytophagia</taxon>
        <taxon>Cytophagales</taxon>
        <taxon>Thermoflexibacteraceae</taxon>
        <taxon>Thermoflexibacter</taxon>
    </lineage>
</organism>
<evidence type="ECO:0000313" key="4">
    <source>
        <dbReference type="Proteomes" id="UP000199513"/>
    </source>
</evidence>
<sequence>MKLLRYALLLLFIFCLAANIFAQKTDAKKEKEERKKWKEKKSKVEPLQYRDMLKEIDELKAENEALKRQNASMQAGFDDKEALKASLQKQIDELKKGGANTTVKTEPNEVDASFKSKGVIFRVQVGAYRKIDLSRFKDNNRNFGILQDGDILKYELGSFNNPKEAYAFKKYLMKIGVPSPWVVAYKDGQRMTEDIRTILKSVGITDADLETDLFKE</sequence>
<feature type="signal peptide" evidence="2">
    <location>
        <begin position="1"/>
        <end position="22"/>
    </location>
</feature>
<evidence type="ECO:0000256" key="2">
    <source>
        <dbReference type="SAM" id="SignalP"/>
    </source>
</evidence>
<dbReference type="Proteomes" id="UP000199513">
    <property type="component" value="Unassembled WGS sequence"/>
</dbReference>
<keyword evidence="1" id="KW-0175">Coiled coil</keyword>
<feature type="chain" id="PRO_5011515225" description="Ezrin/radixin/moesin family protein" evidence="2">
    <location>
        <begin position="23"/>
        <end position="216"/>
    </location>
</feature>
<reference evidence="3 4" key="1">
    <citation type="submission" date="2016-10" db="EMBL/GenBank/DDBJ databases">
        <authorList>
            <person name="de Groot N.N."/>
        </authorList>
    </citation>
    <scope>NUCLEOTIDE SEQUENCE [LARGE SCALE GENOMIC DNA]</scope>
    <source>
        <strain>GEY</strain>
        <strain evidence="4">DSM 9560</strain>
    </source>
</reference>
<protein>
    <recommendedName>
        <fullName evidence="5">Ezrin/radixin/moesin family protein</fullName>
    </recommendedName>
</protein>
<feature type="coiled-coil region" evidence="1">
    <location>
        <begin position="49"/>
        <end position="97"/>
    </location>
</feature>
<evidence type="ECO:0000256" key="1">
    <source>
        <dbReference type="SAM" id="Coils"/>
    </source>
</evidence>
<dbReference type="AlphaFoldDB" id="A0A1I2CHH3"/>
<gene>
    <name evidence="3" type="ORF">SAMN04488541_100517</name>
</gene>
<name>A0A1I2CHH3_9BACT</name>
<dbReference type="STRING" id="1003.SAMN04488541_100517"/>
<accession>A0A1I2CHH3</accession>